<gene>
    <name evidence="2" type="ORF">CRI93_12200</name>
</gene>
<reference evidence="2 3" key="1">
    <citation type="submission" date="2017-10" db="EMBL/GenBank/DDBJ databases">
        <title>Draft genome of Longimonas halophila.</title>
        <authorList>
            <person name="Goh K.M."/>
            <person name="Shamsir M.S."/>
            <person name="Lim S.W."/>
        </authorList>
    </citation>
    <scope>NUCLEOTIDE SEQUENCE [LARGE SCALE GENOMIC DNA]</scope>
    <source>
        <strain evidence="2 3">KCTC 42399</strain>
    </source>
</reference>
<dbReference type="AlphaFoldDB" id="A0A2H3NYG7"/>
<keyword evidence="3" id="KW-1185">Reference proteome</keyword>
<evidence type="ECO:0000313" key="3">
    <source>
        <dbReference type="Proteomes" id="UP000221024"/>
    </source>
</evidence>
<feature type="region of interest" description="Disordered" evidence="1">
    <location>
        <begin position="1"/>
        <end position="24"/>
    </location>
</feature>
<dbReference type="Proteomes" id="UP000221024">
    <property type="component" value="Unassembled WGS sequence"/>
</dbReference>
<feature type="compositionally biased region" description="Low complexity" evidence="1">
    <location>
        <begin position="68"/>
        <end position="79"/>
    </location>
</feature>
<feature type="compositionally biased region" description="Polar residues" evidence="1">
    <location>
        <begin position="81"/>
        <end position="96"/>
    </location>
</feature>
<evidence type="ECO:0000313" key="2">
    <source>
        <dbReference type="EMBL" id="PEN05667.1"/>
    </source>
</evidence>
<sequence>MTDLNAEVEGSNAQSPGPSSHVDIPLSTRQLDWVSEKAQSSNRSPASFIRLLIVQYRKFCGRPKGTDSASAAPSSSAESDGATQQSTNDASATNDTPGAAPPPSMFDYVEEEP</sequence>
<organism evidence="2 3">
    <name type="scientific">Longimonas halophila</name>
    <dbReference type="NCBI Taxonomy" id="1469170"/>
    <lineage>
        <taxon>Bacteria</taxon>
        <taxon>Pseudomonadati</taxon>
        <taxon>Rhodothermota</taxon>
        <taxon>Rhodothermia</taxon>
        <taxon>Rhodothermales</taxon>
        <taxon>Salisaetaceae</taxon>
        <taxon>Longimonas</taxon>
    </lineage>
</organism>
<dbReference type="EMBL" id="PDEP01000012">
    <property type="protein sequence ID" value="PEN05667.1"/>
    <property type="molecule type" value="Genomic_DNA"/>
</dbReference>
<accession>A0A2H3NYG7</accession>
<evidence type="ECO:0000256" key="1">
    <source>
        <dbReference type="SAM" id="MobiDB-lite"/>
    </source>
</evidence>
<dbReference type="RefSeq" id="WP_098062922.1">
    <property type="nucleotide sequence ID" value="NZ_PDEP01000012.1"/>
</dbReference>
<protein>
    <submittedName>
        <fullName evidence="2">Uncharacterized protein</fullName>
    </submittedName>
</protein>
<proteinExistence type="predicted"/>
<feature type="region of interest" description="Disordered" evidence="1">
    <location>
        <begin position="62"/>
        <end position="113"/>
    </location>
</feature>
<name>A0A2H3NYG7_9BACT</name>
<comment type="caution">
    <text evidence="2">The sequence shown here is derived from an EMBL/GenBank/DDBJ whole genome shotgun (WGS) entry which is preliminary data.</text>
</comment>